<evidence type="ECO:0000256" key="2">
    <source>
        <dbReference type="ARBA" id="ARBA00023186"/>
    </source>
</evidence>
<dbReference type="GO" id="GO:0005737">
    <property type="term" value="C:cytoplasm"/>
    <property type="evidence" value="ECO:0007669"/>
    <property type="project" value="UniProtKB-ARBA"/>
</dbReference>
<organism evidence="3 4">
    <name type="scientific">Eremothecium sinecaudum</name>
    <dbReference type="NCBI Taxonomy" id="45286"/>
    <lineage>
        <taxon>Eukaryota</taxon>
        <taxon>Fungi</taxon>
        <taxon>Dikarya</taxon>
        <taxon>Ascomycota</taxon>
        <taxon>Saccharomycotina</taxon>
        <taxon>Saccharomycetes</taxon>
        <taxon>Saccharomycetales</taxon>
        <taxon>Saccharomycetaceae</taxon>
        <taxon>Eremothecium</taxon>
    </lineage>
</organism>
<comment type="similarity">
    <text evidence="1">Belongs to the chaperonin (HSP60) family.</text>
</comment>
<dbReference type="SUPFAM" id="SSF52029">
    <property type="entry name" value="GroEL apical domain-like"/>
    <property type="match status" value="1"/>
</dbReference>
<dbReference type="RefSeq" id="XP_017988596.1">
    <property type="nucleotide sequence ID" value="XM_018133278.1"/>
</dbReference>
<sequence>MGGPSKVFTRGLKTLFTTIHDAKSLTTRQHLLHNIQLLDRALNEATHNKTLLFESKYNHRPLLLSSKDTIRLENAMREFVESLQLTQGYNQHLQLDSKQKLGKIGLELFMECHKGKISPIASALSLGLISIYNRHPSKQTLEAITSSVRKARDFIKANKVNLTSREEIDSLVDSLSLSLVDSVAVKKVLATLDYKPFSMDTVRVLRGKKMQDEIEVSKGWKFPVGVSSASESYLRSLDLPVKKLVSTEKAIVLLWDGPVYESRKILPTLHYASREDKPVLLISTGEVSSEALSVISIHNNKSRRNGAVSRVVLLRYNERDHNGLPLHQNIALASFLGLPKGCESIYFSDYSESIPSKASGADYYGSLESLKATTGECFLYNSLQAEKLGDSQHSTTTITLNVGGSSELEIDQRRASLDVIINDILSHGLASGFVPSHSISIAKCAGLVSTDGLNSAISDTFSRPMQSMLSNMNGLAPFHAAGLVARTVQETKFCIASMPTGETDLIKAGLLEPWQTLDEILANVLDFVRLLAGCNVVVSRICETPKSRDKQKA</sequence>
<keyword evidence="4" id="KW-1185">Reference proteome</keyword>
<dbReference type="InterPro" id="IPR027409">
    <property type="entry name" value="GroEL-like_apical_dom_sf"/>
</dbReference>
<dbReference type="Proteomes" id="UP000243052">
    <property type="component" value="Chromosome vi"/>
</dbReference>
<evidence type="ECO:0000256" key="1">
    <source>
        <dbReference type="ARBA" id="ARBA00006607"/>
    </source>
</evidence>
<dbReference type="GO" id="GO:0140662">
    <property type="term" value="F:ATP-dependent protein folding chaperone"/>
    <property type="evidence" value="ECO:0007669"/>
    <property type="project" value="InterPro"/>
</dbReference>
<dbReference type="STRING" id="45286.A0A120K2I2"/>
<dbReference type="PANTHER" id="PTHR45633">
    <property type="entry name" value="60 KDA HEAT SHOCK PROTEIN, MITOCHONDRIAL"/>
    <property type="match status" value="1"/>
</dbReference>
<dbReference type="OrthoDB" id="4056908at2759"/>
<accession>A0A120K2I2</accession>
<proteinExistence type="inferred from homology"/>
<reference evidence="3 4" key="1">
    <citation type="submission" date="2016-01" db="EMBL/GenBank/DDBJ databases">
        <title>Genome sequence of the yeast Holleya sinecauda.</title>
        <authorList>
            <person name="Dietrich F.S."/>
        </authorList>
    </citation>
    <scope>NUCLEOTIDE SEQUENCE [LARGE SCALE GENOMIC DNA]</scope>
    <source>
        <strain evidence="3 4">ATCC 58844</strain>
    </source>
</reference>
<protein>
    <submittedName>
        <fullName evidence="3">HFL256Wp</fullName>
    </submittedName>
</protein>
<dbReference type="GO" id="GO:0042026">
    <property type="term" value="P:protein refolding"/>
    <property type="evidence" value="ECO:0007669"/>
    <property type="project" value="InterPro"/>
</dbReference>
<name>A0A120K2I2_9SACH</name>
<dbReference type="Gene3D" id="3.50.7.10">
    <property type="entry name" value="GroEL"/>
    <property type="match status" value="1"/>
</dbReference>
<evidence type="ECO:0000313" key="3">
    <source>
        <dbReference type="EMBL" id="AMD21600.1"/>
    </source>
</evidence>
<dbReference type="InterPro" id="IPR001844">
    <property type="entry name" value="Cpn60/GroEL"/>
</dbReference>
<gene>
    <name evidence="3" type="ORF">AW171_hschr63563</name>
</gene>
<dbReference type="GeneID" id="28724898"/>
<evidence type="ECO:0000313" key="4">
    <source>
        <dbReference type="Proteomes" id="UP000243052"/>
    </source>
</evidence>
<dbReference type="EMBL" id="CP014246">
    <property type="protein sequence ID" value="AMD21600.1"/>
    <property type="molecule type" value="Genomic_DNA"/>
</dbReference>
<keyword evidence="2" id="KW-0143">Chaperone</keyword>
<dbReference type="AlphaFoldDB" id="A0A120K2I2"/>